<evidence type="ECO:0000313" key="2">
    <source>
        <dbReference type="Proteomes" id="UP000001485"/>
    </source>
</evidence>
<reference evidence="2" key="1">
    <citation type="submission" date="2009-03" db="EMBL/GenBank/DDBJ databases">
        <title>Complete genome sequence of Edwardsiella ictaluri 93-146.</title>
        <authorList>
            <person name="Williams M.L."/>
            <person name="Gillaspy A.F."/>
            <person name="Dyer D.W."/>
            <person name="Thune R.L."/>
            <person name="Waldbieser G.C."/>
            <person name="Schuster S.C."/>
            <person name="Gipson J."/>
            <person name="Zaitshik J."/>
            <person name="Landry C."/>
            <person name="Lawrence M.L."/>
        </authorList>
    </citation>
    <scope>NUCLEOTIDE SEQUENCE [LARGE SCALE GENOMIC DNA]</scope>
    <source>
        <strain evidence="2">93-146</strain>
    </source>
</reference>
<dbReference type="HOGENOM" id="CLU_3199145_0_0_6"/>
<evidence type="ECO:0000313" key="1">
    <source>
        <dbReference type="EMBL" id="ACR69149.1"/>
    </source>
</evidence>
<dbReference type="KEGG" id="eic:NT01EI_1973"/>
<reference evidence="1 2" key="2">
    <citation type="journal article" date="2012" name="J. Bacteriol.">
        <title>Genome Sequence of Edwardsiella ictaluri 93-146, a Strain Associated with a Natural Channel Catfish Outbreak of Enteric Septicemia of Catfish.</title>
        <authorList>
            <person name="Williams M.L."/>
            <person name="Gillaspy A.F."/>
            <person name="Dyer D.W."/>
            <person name="Thune R.L."/>
            <person name="Waldbieser G.C."/>
            <person name="Schuster S.C."/>
            <person name="Gipson J."/>
            <person name="Zaitshik J."/>
            <person name="Landry C."/>
            <person name="Banes M.M."/>
            <person name="Lawrence M.L."/>
        </authorList>
    </citation>
    <scope>NUCLEOTIDE SEQUENCE [LARGE SCALE GENOMIC DNA]</scope>
    <source>
        <strain evidence="1 2">93-146</strain>
    </source>
</reference>
<organism evidence="1 2">
    <name type="scientific">Edwardsiella ictaluri (strain 93-146)</name>
    <dbReference type="NCBI Taxonomy" id="634503"/>
    <lineage>
        <taxon>Bacteria</taxon>
        <taxon>Pseudomonadati</taxon>
        <taxon>Pseudomonadota</taxon>
        <taxon>Gammaproteobacteria</taxon>
        <taxon>Enterobacterales</taxon>
        <taxon>Hafniaceae</taxon>
        <taxon>Edwardsiella</taxon>
    </lineage>
</organism>
<gene>
    <name evidence="1" type="ordered locus">NT01EI_1973</name>
</gene>
<protein>
    <submittedName>
        <fullName evidence="1">Uncharacterized protein</fullName>
    </submittedName>
</protein>
<dbReference type="AlphaFoldDB" id="C5BA28"/>
<proteinExistence type="predicted"/>
<dbReference type="EMBL" id="CP001600">
    <property type="protein sequence ID" value="ACR69149.1"/>
    <property type="molecule type" value="Genomic_DNA"/>
</dbReference>
<dbReference type="Proteomes" id="UP000001485">
    <property type="component" value="Chromosome"/>
</dbReference>
<name>C5BA28_EDWI9</name>
<sequence>MALEKISRVILLNQAQISRSDANIMQVAAARPTTQAPFRTEHLVP</sequence>
<accession>C5BA28</accession>